<dbReference type="Pfam" id="PF13499">
    <property type="entry name" value="EF-hand_7"/>
    <property type="match status" value="1"/>
</dbReference>
<accession>A0ABP6GBI9</accession>
<evidence type="ECO:0000313" key="4">
    <source>
        <dbReference type="EMBL" id="GAA2720185.1"/>
    </source>
</evidence>
<keyword evidence="1" id="KW-0479">Metal-binding</keyword>
<evidence type="ECO:0000259" key="3">
    <source>
        <dbReference type="PROSITE" id="PS50222"/>
    </source>
</evidence>
<dbReference type="PROSITE" id="PS50222">
    <property type="entry name" value="EF_HAND_2"/>
    <property type="match status" value="4"/>
</dbReference>
<protein>
    <submittedName>
        <fullName evidence="4">EF-hand domain-containing protein</fullName>
    </submittedName>
</protein>
<organism evidence="4 5">
    <name type="scientific">Actinocorallia aurantiaca</name>
    <dbReference type="NCBI Taxonomy" id="46204"/>
    <lineage>
        <taxon>Bacteria</taxon>
        <taxon>Bacillati</taxon>
        <taxon>Actinomycetota</taxon>
        <taxon>Actinomycetes</taxon>
        <taxon>Streptosporangiales</taxon>
        <taxon>Thermomonosporaceae</taxon>
        <taxon>Actinocorallia</taxon>
    </lineage>
</organism>
<dbReference type="PANTHER" id="PTHR10827">
    <property type="entry name" value="RETICULOCALBIN"/>
    <property type="match status" value="1"/>
</dbReference>
<proteinExistence type="predicted"/>
<keyword evidence="5" id="KW-1185">Reference proteome</keyword>
<comment type="caution">
    <text evidence="4">The sequence shown here is derived from an EMBL/GenBank/DDBJ whole genome shotgun (WGS) entry which is preliminary data.</text>
</comment>
<reference evidence="5" key="1">
    <citation type="journal article" date="2019" name="Int. J. Syst. Evol. Microbiol.">
        <title>The Global Catalogue of Microorganisms (GCM) 10K type strain sequencing project: providing services to taxonomists for standard genome sequencing and annotation.</title>
        <authorList>
            <consortium name="The Broad Institute Genomics Platform"/>
            <consortium name="The Broad Institute Genome Sequencing Center for Infectious Disease"/>
            <person name="Wu L."/>
            <person name="Ma J."/>
        </authorList>
    </citation>
    <scope>NUCLEOTIDE SEQUENCE [LARGE SCALE GENOMIC DNA]</scope>
    <source>
        <strain evidence="5">JCM 8201</strain>
    </source>
</reference>
<dbReference type="InterPro" id="IPR002048">
    <property type="entry name" value="EF_hand_dom"/>
</dbReference>
<gene>
    <name evidence="4" type="ORF">GCM10010439_07540</name>
</gene>
<dbReference type="EMBL" id="BAAATZ010000003">
    <property type="protein sequence ID" value="GAA2720185.1"/>
    <property type="molecule type" value="Genomic_DNA"/>
</dbReference>
<dbReference type="SUPFAM" id="SSF47473">
    <property type="entry name" value="EF-hand"/>
    <property type="match status" value="1"/>
</dbReference>
<dbReference type="CDD" id="cd00051">
    <property type="entry name" value="EFh"/>
    <property type="match status" value="1"/>
</dbReference>
<feature type="domain" description="EF-hand" evidence="3">
    <location>
        <begin position="5"/>
        <end position="40"/>
    </location>
</feature>
<dbReference type="RefSeq" id="WP_344448705.1">
    <property type="nucleotide sequence ID" value="NZ_BAAATZ010000003.1"/>
</dbReference>
<evidence type="ECO:0000313" key="5">
    <source>
        <dbReference type="Proteomes" id="UP001501842"/>
    </source>
</evidence>
<feature type="domain" description="EF-hand" evidence="3">
    <location>
        <begin position="97"/>
        <end position="132"/>
    </location>
</feature>
<evidence type="ECO:0000256" key="2">
    <source>
        <dbReference type="ARBA" id="ARBA00022737"/>
    </source>
</evidence>
<dbReference type="PROSITE" id="PS00018">
    <property type="entry name" value="EF_HAND_1"/>
    <property type="match status" value="3"/>
</dbReference>
<dbReference type="Pfam" id="PF13202">
    <property type="entry name" value="EF-hand_5"/>
    <property type="match status" value="1"/>
</dbReference>
<dbReference type="SMART" id="SM00054">
    <property type="entry name" value="EFh"/>
    <property type="match status" value="4"/>
</dbReference>
<evidence type="ECO:0000256" key="1">
    <source>
        <dbReference type="ARBA" id="ARBA00022723"/>
    </source>
</evidence>
<dbReference type="InterPro" id="IPR011992">
    <property type="entry name" value="EF-hand-dom_pair"/>
</dbReference>
<dbReference type="Proteomes" id="UP001501842">
    <property type="component" value="Unassembled WGS sequence"/>
</dbReference>
<feature type="domain" description="EF-hand" evidence="3">
    <location>
        <begin position="56"/>
        <end position="91"/>
    </location>
</feature>
<dbReference type="InterPro" id="IPR018247">
    <property type="entry name" value="EF_Hand_1_Ca_BS"/>
</dbReference>
<sequence>MVSATVSKKADRWFEATDINGDGQIQRSDLRALGERILTHFGHNVDSAKGRKLLQAYDRSWEYIASAMDMDRDEAISKEEFRVYMDEKADRKNADKALRPVTDAEFAAADVDDDGYLSRDEYAELLRAFNVKDQDAHVGAEAIDTDRDGRISPEEYFRACRDLFAGGENLGERSGQVFGRL</sequence>
<dbReference type="PANTHER" id="PTHR10827:SF98">
    <property type="entry name" value="45 KDA CALCIUM-BINDING PROTEIN"/>
    <property type="match status" value="1"/>
</dbReference>
<keyword evidence="2" id="KW-0677">Repeat</keyword>
<name>A0ABP6GBI9_9ACTN</name>
<feature type="domain" description="EF-hand" evidence="3">
    <location>
        <begin position="141"/>
        <end position="166"/>
    </location>
</feature>
<dbReference type="Gene3D" id="1.10.238.10">
    <property type="entry name" value="EF-hand"/>
    <property type="match status" value="1"/>
</dbReference>